<comment type="caution">
    <text evidence="1">The sequence shown here is derived from an EMBL/GenBank/DDBJ whole genome shotgun (WGS) entry which is preliminary data.</text>
</comment>
<gene>
    <name evidence="1" type="ORF">HMPREF1981_00195</name>
</gene>
<organism evidence="1 2">
    <name type="scientific">Bacteroides pyogenes F0041</name>
    <dbReference type="NCBI Taxonomy" id="1321819"/>
    <lineage>
        <taxon>Bacteria</taxon>
        <taxon>Pseudomonadati</taxon>
        <taxon>Bacteroidota</taxon>
        <taxon>Bacteroidia</taxon>
        <taxon>Bacteroidales</taxon>
        <taxon>Bacteroidaceae</taxon>
        <taxon>Bacteroides</taxon>
    </lineage>
</organism>
<dbReference type="HOGENOM" id="CLU_3022495_0_0_10"/>
<reference evidence="1 2" key="1">
    <citation type="submission" date="2013-08" db="EMBL/GenBank/DDBJ databases">
        <authorList>
            <person name="Weinstock G."/>
            <person name="Sodergren E."/>
            <person name="Wylie T."/>
            <person name="Fulton L."/>
            <person name="Fulton R."/>
            <person name="Fronick C."/>
            <person name="O'Laughlin M."/>
            <person name="Godfrey J."/>
            <person name="Miner T."/>
            <person name="Herter B."/>
            <person name="Appelbaum E."/>
            <person name="Cordes M."/>
            <person name="Lek S."/>
            <person name="Wollam A."/>
            <person name="Pepin K.H."/>
            <person name="Palsikar V.B."/>
            <person name="Mitreva M."/>
            <person name="Wilson R.K."/>
        </authorList>
    </citation>
    <scope>NUCLEOTIDE SEQUENCE [LARGE SCALE GENOMIC DNA]</scope>
    <source>
        <strain evidence="1 2">F0041</strain>
    </source>
</reference>
<dbReference type="AlphaFoldDB" id="U2CEF6"/>
<accession>U2CEF6</accession>
<sequence length="55" mass="6307">MVNKRMKSTTFVVKNMKMLRMMPNEASIALGKCVWDDFIIYKTIAGRSKSPGYFA</sequence>
<dbReference type="PATRIC" id="fig|1321819.3.peg.183"/>
<dbReference type="Proteomes" id="UP000016496">
    <property type="component" value="Unassembled WGS sequence"/>
</dbReference>
<name>U2CEF6_9BACE</name>
<protein>
    <submittedName>
        <fullName evidence="1">Uncharacterized protein</fullName>
    </submittedName>
</protein>
<evidence type="ECO:0000313" key="2">
    <source>
        <dbReference type="Proteomes" id="UP000016496"/>
    </source>
</evidence>
<evidence type="ECO:0000313" key="1">
    <source>
        <dbReference type="EMBL" id="ERI88879.1"/>
    </source>
</evidence>
<proteinExistence type="predicted"/>
<dbReference type="EMBL" id="AWSV01000013">
    <property type="protein sequence ID" value="ERI88879.1"/>
    <property type="molecule type" value="Genomic_DNA"/>
</dbReference>